<name>A0ABY5Q545_9ACTN</name>
<evidence type="ECO:0000259" key="3">
    <source>
        <dbReference type="Pfam" id="PF13828"/>
    </source>
</evidence>
<dbReference type="GeneID" id="95577775"/>
<keyword evidence="6" id="KW-1185">Reference proteome</keyword>
<dbReference type="InterPro" id="IPR026004">
    <property type="entry name" value="Septum_form"/>
</dbReference>
<evidence type="ECO:0000313" key="6">
    <source>
        <dbReference type="Proteomes" id="UP001057738"/>
    </source>
</evidence>
<evidence type="ECO:0000259" key="4">
    <source>
        <dbReference type="Pfam" id="PF13845"/>
    </source>
</evidence>
<feature type="compositionally biased region" description="Pro residues" evidence="1">
    <location>
        <begin position="1"/>
        <end position="20"/>
    </location>
</feature>
<dbReference type="RefSeq" id="WP_257857303.1">
    <property type="nucleotide sequence ID" value="NZ_CP102514.1"/>
</dbReference>
<protein>
    <submittedName>
        <fullName evidence="5">DUF4190 domain-containing protein</fullName>
    </submittedName>
</protein>
<feature type="transmembrane region" description="Helical" evidence="2">
    <location>
        <begin position="46"/>
        <end position="72"/>
    </location>
</feature>
<feature type="compositionally biased region" description="Basic and acidic residues" evidence="1">
    <location>
        <begin position="130"/>
        <end position="139"/>
    </location>
</feature>
<feature type="transmembrane region" description="Helical" evidence="2">
    <location>
        <begin position="84"/>
        <end position="108"/>
    </location>
</feature>
<feature type="region of interest" description="Disordered" evidence="1">
    <location>
        <begin position="116"/>
        <end position="139"/>
    </location>
</feature>
<dbReference type="InterPro" id="IPR025241">
    <property type="entry name" value="DUF4190"/>
</dbReference>
<evidence type="ECO:0000256" key="2">
    <source>
        <dbReference type="SAM" id="Phobius"/>
    </source>
</evidence>
<feature type="region of interest" description="Disordered" evidence="1">
    <location>
        <begin position="1"/>
        <end position="35"/>
    </location>
</feature>
<dbReference type="Pfam" id="PF13845">
    <property type="entry name" value="Septum_form"/>
    <property type="match status" value="1"/>
</dbReference>
<dbReference type="Proteomes" id="UP001057738">
    <property type="component" value="Chromosome"/>
</dbReference>
<keyword evidence="2" id="KW-0812">Transmembrane</keyword>
<keyword evidence="2" id="KW-0472">Membrane</keyword>
<proteinExistence type="predicted"/>
<feature type="domain" description="DUF4190" evidence="3">
    <location>
        <begin position="47"/>
        <end position="102"/>
    </location>
</feature>
<keyword evidence="2" id="KW-1133">Transmembrane helix</keyword>
<sequence>MSIPPGPPSSPEPYPQPGPYGQPGQPAPYGGPQGWYVPPAPQKNNALAIVAFVMSLACALPLVPLVLGIVALSQIRKRGEKGKGLAVAAIVIHCVTIAFYGILLVLGLSGALDDGPSPKRDAGGQVTDSGSRKVSDIRKGDCFNTGGDLAEYQDEDGGQASFSVRVLPCDQPHEGEAYAVFNLDDGAYPGTEKVTALAEEKCSGTLLTDYVGKNPKLSEKLEVFYYFPQATTWALGDREVTCFLGDTSGASTGSARATGS</sequence>
<accession>A0ABY5Q545</accession>
<organism evidence="5 6">
    <name type="scientific">Streptomyces yangpuensis</name>
    <dbReference type="NCBI Taxonomy" id="1648182"/>
    <lineage>
        <taxon>Bacteria</taxon>
        <taxon>Bacillati</taxon>
        <taxon>Actinomycetota</taxon>
        <taxon>Actinomycetes</taxon>
        <taxon>Kitasatosporales</taxon>
        <taxon>Streptomycetaceae</taxon>
        <taxon>Streptomyces</taxon>
    </lineage>
</organism>
<dbReference type="Pfam" id="PF13828">
    <property type="entry name" value="DUF4190"/>
    <property type="match status" value="1"/>
</dbReference>
<evidence type="ECO:0000313" key="5">
    <source>
        <dbReference type="EMBL" id="UUY51103.1"/>
    </source>
</evidence>
<feature type="domain" description="Septum formation-related" evidence="4">
    <location>
        <begin position="165"/>
        <end position="242"/>
    </location>
</feature>
<dbReference type="EMBL" id="CP102514">
    <property type="protein sequence ID" value="UUY51103.1"/>
    <property type="molecule type" value="Genomic_DNA"/>
</dbReference>
<evidence type="ECO:0000256" key="1">
    <source>
        <dbReference type="SAM" id="MobiDB-lite"/>
    </source>
</evidence>
<gene>
    <name evidence="5" type="ORF">NRK68_30080</name>
</gene>
<reference evidence="5" key="1">
    <citation type="submission" date="2022-08" db="EMBL/GenBank/DDBJ databases">
        <authorList>
            <person name="Tian L."/>
        </authorList>
    </citation>
    <scope>NUCLEOTIDE SEQUENCE</scope>
    <source>
        <strain evidence="5">CM253</strain>
    </source>
</reference>